<dbReference type="InterPro" id="IPR044661">
    <property type="entry name" value="MED15a/b/c-like"/>
</dbReference>
<accession>A0A498K991</accession>
<dbReference type="GO" id="GO:0005634">
    <property type="term" value="C:nucleus"/>
    <property type="evidence" value="ECO:0007669"/>
    <property type="project" value="UniProtKB-SubCell"/>
</dbReference>
<sequence length="419" mass="47797">MVVSGCSVLMNTNIQTRPPQGGQPPMEAGDDWRTQLQSESRHRIVAKIIETMKRHIPFEGPERLREIERIAVTFEENMYVGASSQSDYLRKISLKMLTMETKSQTTVSHASLDPVLMDTNIQTRPPQGGEPPMEAGVDWMSQLQSESRHRIVAKIIETMVRHIPFDGPEGLRELERIAVTFEEEIYVSASSQTDYLRKISIKMFTIETKSQIAVSHISLDPVLMDGNYQRPLEGGEPSMETGDWRSQLQLDSRRRIVAKIMETLKRHLPFSGEEGLRELEKIAARFEEKIYVAASSQSDYLQKISMKMLTMENKPQGGETSMVTSNWRSQLQPDSRHRIIAKITEVLKRHLPFSGEEGLSELERIAVRFEEKIYTVAVSQSDYLRKISLKMLMLTMENKSQTAASSTPPLNLKRRRVCA</sequence>
<feature type="compositionally biased region" description="Polar residues" evidence="3">
    <location>
        <begin position="400"/>
        <end position="409"/>
    </location>
</feature>
<evidence type="ECO:0000256" key="3">
    <source>
        <dbReference type="SAM" id="MobiDB-lite"/>
    </source>
</evidence>
<dbReference type="EMBL" id="RDQH01000329">
    <property type="protein sequence ID" value="RXI03946.1"/>
    <property type="molecule type" value="Genomic_DNA"/>
</dbReference>
<keyword evidence="6" id="KW-1185">Reference proteome</keyword>
<gene>
    <name evidence="5" type="ORF">DVH24_038220</name>
</gene>
<organism evidence="5 6">
    <name type="scientific">Malus domestica</name>
    <name type="common">Apple</name>
    <name type="synonym">Pyrus malus</name>
    <dbReference type="NCBI Taxonomy" id="3750"/>
    <lineage>
        <taxon>Eukaryota</taxon>
        <taxon>Viridiplantae</taxon>
        <taxon>Streptophyta</taxon>
        <taxon>Embryophyta</taxon>
        <taxon>Tracheophyta</taxon>
        <taxon>Spermatophyta</taxon>
        <taxon>Magnoliopsida</taxon>
        <taxon>eudicotyledons</taxon>
        <taxon>Gunneridae</taxon>
        <taxon>Pentapetalae</taxon>
        <taxon>rosids</taxon>
        <taxon>fabids</taxon>
        <taxon>Rosales</taxon>
        <taxon>Rosaceae</taxon>
        <taxon>Amygdaloideae</taxon>
        <taxon>Maleae</taxon>
        <taxon>Malus</taxon>
    </lineage>
</organism>
<dbReference type="GO" id="GO:0031490">
    <property type="term" value="F:chromatin DNA binding"/>
    <property type="evidence" value="ECO:0007669"/>
    <property type="project" value="InterPro"/>
</dbReference>
<feature type="domain" description="Mediator complex subunit 15 KIX" evidence="4">
    <location>
        <begin position="137"/>
        <end position="213"/>
    </location>
</feature>
<dbReference type="InterPro" id="IPR036529">
    <property type="entry name" value="KIX_dom_sf"/>
</dbReference>
<evidence type="ECO:0000256" key="1">
    <source>
        <dbReference type="ARBA" id="ARBA00004123"/>
    </source>
</evidence>
<evidence type="ECO:0000259" key="4">
    <source>
        <dbReference type="Pfam" id="PF16987"/>
    </source>
</evidence>
<dbReference type="PANTHER" id="PTHR33137">
    <property type="entry name" value="MEDIATOR OF RNA POLYMERASE II TRANSCRIPTION SUBUNIT 15A-RELATED"/>
    <property type="match status" value="1"/>
</dbReference>
<keyword evidence="2" id="KW-0539">Nucleus</keyword>
<dbReference type="AlphaFoldDB" id="A0A498K991"/>
<dbReference type="SUPFAM" id="SSF47040">
    <property type="entry name" value="Kix domain of CBP (creb binding protein)"/>
    <property type="match status" value="3"/>
</dbReference>
<feature type="domain" description="Mediator complex subunit 15 KIX" evidence="4">
    <location>
        <begin position="30"/>
        <end position="107"/>
    </location>
</feature>
<evidence type="ECO:0000313" key="6">
    <source>
        <dbReference type="Proteomes" id="UP000290289"/>
    </source>
</evidence>
<name>A0A498K991_MALDO</name>
<dbReference type="Gene3D" id="1.10.246.20">
    <property type="entry name" value="Coactivator CBP, KIX domain"/>
    <property type="match status" value="4"/>
</dbReference>
<dbReference type="InterPro" id="IPR036546">
    <property type="entry name" value="MED15_KIX"/>
</dbReference>
<feature type="domain" description="Mediator complex subunit 15 KIX" evidence="4">
    <location>
        <begin position="241"/>
        <end position="317"/>
    </location>
</feature>
<feature type="region of interest" description="Disordered" evidence="3">
    <location>
        <begin position="400"/>
        <end position="419"/>
    </location>
</feature>
<dbReference type="FunFam" id="1.10.246.20:FF:000003">
    <property type="entry name" value="Mediator of RNA polymerase II transcription subunit 15a"/>
    <property type="match status" value="4"/>
</dbReference>
<evidence type="ECO:0000313" key="5">
    <source>
        <dbReference type="EMBL" id="RXI03946.1"/>
    </source>
</evidence>
<dbReference type="Proteomes" id="UP000290289">
    <property type="component" value="Chromosome 3"/>
</dbReference>
<dbReference type="STRING" id="3750.A0A498K991"/>
<comment type="caution">
    <text evidence="5">The sequence shown here is derived from an EMBL/GenBank/DDBJ whole genome shotgun (WGS) entry which is preliminary data.</text>
</comment>
<dbReference type="PANTHER" id="PTHR33137:SF4">
    <property type="entry name" value="MEDIATOR OF RNA POLYMERASE II TRANSCRIPTION SUBUNIT 15A-RELATED"/>
    <property type="match status" value="1"/>
</dbReference>
<dbReference type="Pfam" id="PF16987">
    <property type="entry name" value="KIX_2"/>
    <property type="match status" value="4"/>
</dbReference>
<reference evidence="5 6" key="1">
    <citation type="submission" date="2018-10" db="EMBL/GenBank/DDBJ databases">
        <title>A high-quality apple genome assembly.</title>
        <authorList>
            <person name="Hu J."/>
        </authorList>
    </citation>
    <scope>NUCLEOTIDE SEQUENCE [LARGE SCALE GENOMIC DNA]</scope>
    <source>
        <strain evidence="6">cv. HFTH1</strain>
        <tissue evidence="5">Young leaf</tissue>
    </source>
</reference>
<evidence type="ECO:0000256" key="2">
    <source>
        <dbReference type="ARBA" id="ARBA00023242"/>
    </source>
</evidence>
<proteinExistence type="predicted"/>
<comment type="subcellular location">
    <subcellularLocation>
        <location evidence="1">Nucleus</location>
    </subcellularLocation>
</comment>
<dbReference type="GO" id="GO:0003713">
    <property type="term" value="F:transcription coactivator activity"/>
    <property type="evidence" value="ECO:0007669"/>
    <property type="project" value="InterPro"/>
</dbReference>
<protein>
    <recommendedName>
        <fullName evidence="4">Mediator complex subunit 15 KIX domain-containing protein</fullName>
    </recommendedName>
</protein>
<feature type="domain" description="Mediator complex subunit 15 KIX" evidence="4">
    <location>
        <begin position="325"/>
        <end position="406"/>
    </location>
</feature>